<dbReference type="AlphaFoldDB" id="A0A0P4WGX6"/>
<dbReference type="PANTHER" id="PTHR12560:SF0">
    <property type="entry name" value="LD18904P"/>
    <property type="match status" value="1"/>
</dbReference>
<dbReference type="InterPro" id="IPR016439">
    <property type="entry name" value="Lag1/Lac1-like"/>
</dbReference>
<feature type="transmembrane region" description="Helical" evidence="8">
    <location>
        <begin position="310"/>
        <end position="332"/>
    </location>
</feature>
<dbReference type="GO" id="GO:0016020">
    <property type="term" value="C:membrane"/>
    <property type="evidence" value="ECO:0007669"/>
    <property type="project" value="UniProtKB-SubCell"/>
</dbReference>
<dbReference type="GO" id="GO:0050291">
    <property type="term" value="F:sphingosine N-acyltransferase activity"/>
    <property type="evidence" value="ECO:0007669"/>
    <property type="project" value="InterPro"/>
</dbReference>
<name>A0A0P4WGX6_SCYOL</name>
<protein>
    <recommendedName>
        <fullName evidence="9">TLC domain-containing protein</fullName>
    </recommendedName>
</protein>
<dbReference type="PANTHER" id="PTHR12560">
    <property type="entry name" value="LONGEVITY ASSURANCE FACTOR 1 LAG1"/>
    <property type="match status" value="1"/>
</dbReference>
<dbReference type="EMBL" id="GDRN01056050">
    <property type="protein sequence ID" value="JAI65877.1"/>
    <property type="molecule type" value="Transcribed_RNA"/>
</dbReference>
<comment type="subcellular location">
    <subcellularLocation>
        <location evidence="1">Membrane</location>
        <topology evidence="1">Multi-pass membrane protein</topology>
    </subcellularLocation>
</comment>
<dbReference type="PROSITE" id="PS50922">
    <property type="entry name" value="TLC"/>
    <property type="match status" value="1"/>
</dbReference>
<evidence type="ECO:0000256" key="4">
    <source>
        <dbReference type="ARBA" id="ARBA00022692"/>
    </source>
</evidence>
<accession>A0A0P4WGX6</accession>
<dbReference type="Pfam" id="PF03798">
    <property type="entry name" value="TRAM_LAG1_CLN8"/>
    <property type="match status" value="1"/>
</dbReference>
<evidence type="ECO:0000256" key="5">
    <source>
        <dbReference type="ARBA" id="ARBA00022989"/>
    </source>
</evidence>
<feature type="domain" description="TLC" evidence="9">
    <location>
        <begin position="138"/>
        <end position="340"/>
    </location>
</feature>
<evidence type="ECO:0000256" key="7">
    <source>
        <dbReference type="PROSITE-ProRule" id="PRU00205"/>
    </source>
</evidence>
<comment type="pathway">
    <text evidence="2">Lipid metabolism; sphingolipid metabolism.</text>
</comment>
<dbReference type="GO" id="GO:0046513">
    <property type="term" value="P:ceramide biosynthetic process"/>
    <property type="evidence" value="ECO:0007669"/>
    <property type="project" value="InterPro"/>
</dbReference>
<evidence type="ECO:0000256" key="1">
    <source>
        <dbReference type="ARBA" id="ARBA00004141"/>
    </source>
</evidence>
<feature type="transmembrane region" description="Helical" evidence="8">
    <location>
        <begin position="270"/>
        <end position="290"/>
    </location>
</feature>
<evidence type="ECO:0000256" key="2">
    <source>
        <dbReference type="ARBA" id="ARBA00004760"/>
    </source>
</evidence>
<dbReference type="SMART" id="SM00724">
    <property type="entry name" value="TLC"/>
    <property type="match status" value="1"/>
</dbReference>
<dbReference type="PIRSF" id="PIRSF005225">
    <property type="entry name" value="LAG1_LAC1"/>
    <property type="match status" value="1"/>
</dbReference>
<evidence type="ECO:0000256" key="3">
    <source>
        <dbReference type="ARBA" id="ARBA00004991"/>
    </source>
</evidence>
<sequence>MPLFCRMSGLMAWFWNEDVWLPPGFTWHYLTHSTHFSFPVFMDAWTYPFAIAAVFIVLRYLVLNPFVFVPLGRFLGIKEVRPRSPAHYDGLETVFRRYRTRPSPQVLAEAATTLGWSERQVERWLRQRAAVSKTSPLTKFCNLLWETSYYISYSILGAVVLWDKEWLWNIDHCFIGFPEHSVDRWVWAYYMVSLGYYWSLTITHFFQYRRKDSTQLFVHHLLTILLISFSWVVNFVRIGTLVLVVHECGDIPMLLAKICKLCRKQFAMDAFFLIFLVLWLCTRVGLYPFWIMKTTLFRAHVILQVWYPVYYIFNGLLLGLLLIHIMWTYLILRIVVRMLLFKEISDVRSSSEASNEDDDATKEA</sequence>
<reference evidence="10" key="1">
    <citation type="submission" date="2015-09" db="EMBL/GenBank/DDBJ databases">
        <title>Scylla olivacea transcriptome.</title>
        <authorList>
            <person name="Ikhwanuddin M."/>
        </authorList>
    </citation>
    <scope>NUCLEOTIDE SEQUENCE</scope>
</reference>
<feature type="transmembrane region" description="Helical" evidence="8">
    <location>
        <begin position="213"/>
        <end position="232"/>
    </location>
</feature>
<evidence type="ECO:0000256" key="6">
    <source>
        <dbReference type="ARBA" id="ARBA00023136"/>
    </source>
</evidence>
<feature type="transmembrane region" description="Helical" evidence="8">
    <location>
        <begin position="143"/>
        <end position="162"/>
    </location>
</feature>
<evidence type="ECO:0000256" key="8">
    <source>
        <dbReference type="SAM" id="Phobius"/>
    </source>
</evidence>
<feature type="transmembrane region" description="Helical" evidence="8">
    <location>
        <begin position="187"/>
        <end position="206"/>
    </location>
</feature>
<organism evidence="10">
    <name type="scientific">Scylla olivacea</name>
    <name type="common">Orange mud crab</name>
    <name type="synonym">Cancer olivacea</name>
    <dbReference type="NCBI Taxonomy" id="85551"/>
    <lineage>
        <taxon>Eukaryota</taxon>
        <taxon>Metazoa</taxon>
        <taxon>Ecdysozoa</taxon>
        <taxon>Arthropoda</taxon>
        <taxon>Crustacea</taxon>
        <taxon>Multicrustacea</taxon>
        <taxon>Malacostraca</taxon>
        <taxon>Eumalacostraca</taxon>
        <taxon>Eucarida</taxon>
        <taxon>Decapoda</taxon>
        <taxon>Pleocyemata</taxon>
        <taxon>Brachyura</taxon>
        <taxon>Eubrachyura</taxon>
        <taxon>Portunoidea</taxon>
        <taxon>Portunidae</taxon>
        <taxon>Portuninae</taxon>
        <taxon>Scylla</taxon>
    </lineage>
</organism>
<comment type="pathway">
    <text evidence="3">Sphingolipid metabolism.</text>
</comment>
<keyword evidence="4 7" id="KW-0812">Transmembrane</keyword>
<feature type="transmembrane region" description="Helical" evidence="8">
    <location>
        <begin position="45"/>
        <end position="71"/>
    </location>
</feature>
<keyword evidence="6 7" id="KW-0472">Membrane</keyword>
<keyword evidence="5 8" id="KW-1133">Transmembrane helix</keyword>
<dbReference type="UniPathway" id="UPA00222"/>
<proteinExistence type="predicted"/>
<evidence type="ECO:0000259" key="9">
    <source>
        <dbReference type="PROSITE" id="PS50922"/>
    </source>
</evidence>
<dbReference type="InterPro" id="IPR006634">
    <property type="entry name" value="TLC-dom"/>
</dbReference>
<evidence type="ECO:0000313" key="10">
    <source>
        <dbReference type="EMBL" id="JAI65877.1"/>
    </source>
</evidence>
<dbReference type="Gene3D" id="1.10.10.60">
    <property type="entry name" value="Homeodomain-like"/>
    <property type="match status" value="1"/>
</dbReference>